<evidence type="ECO:0000313" key="3">
    <source>
        <dbReference type="EMBL" id="THA08968.1"/>
    </source>
</evidence>
<sequence length="586" mass="67241">MSVKNPFVPSKNKEERAQKMLAALSTPAIMNNSPEYEKMVQSQSLNPYQSVSSETEMQSGNRLITVTLDQLRPYEGNPRRTKNPAYEEIKASIKSRGLDHSPNITQRPGDSFYTILDGGNTRLQALNELFKETKELRFWSIECIFKPWQGEADDINSQLNILIGHLAENDVRGELSFIEKALGIREVKKLYEQKYGEYFSHRKLSEKLGENGYPISNQIIARMEQCLTYLYPHIPNVLLNGMGKPQIEKLLTIRRNAQLSWEKHIEETKVHQDFDVVWMNALTGFDEEPTEFVLNDFQDQLIGNITEAFSYQIPYETFKFEIDLAEQKLKKLAEKQPEILQRTQDSESRIKEAISQQVEQSQRNITRHEQKKLAQSKQSQVKEQDDETTSSMMTYQTTSSGISSVPDSDSGDSLPHLGISETDFSSAVIQHFNDLGFTPGVNPEKQRQEEAELNGLEFANCGKQPVTTIWKIYPNRKHKMEAYSLALDIAEEVGLGQFVEHVQHDPIDYSYRMRPLDGEEYSEFTLFVYHLLTTLATEPQLAPQADLLNLDYLIGNTMSDLMLVRLFRLIRLHRYINAQHIGGQNA</sequence>
<dbReference type="InterPro" id="IPR050336">
    <property type="entry name" value="Chromosome_partition/occlusion"/>
</dbReference>
<dbReference type="InterPro" id="IPR036086">
    <property type="entry name" value="ParB/Sulfiredoxin_sf"/>
</dbReference>
<dbReference type="GO" id="GO:0045881">
    <property type="term" value="P:positive regulation of sporulation resulting in formation of a cellular spore"/>
    <property type="evidence" value="ECO:0007669"/>
    <property type="project" value="TreeGrafter"/>
</dbReference>
<evidence type="ECO:0000259" key="2">
    <source>
        <dbReference type="SMART" id="SM00470"/>
    </source>
</evidence>
<proteinExistence type="predicted"/>
<reference evidence="3 4" key="1">
    <citation type="journal article" date="2019" name="Vet. Microbiol.">
        <title>Development of multi locus sequence typing (MLST) of Rodentibacter pneumotropicus.</title>
        <authorList>
            <person name="Adhikary S."/>
            <person name="Bisgaard M."/>
            <person name="Boot R."/>
            <person name="Benga L."/>
            <person name="Nicklas W."/>
            <person name="Christensen H."/>
        </authorList>
    </citation>
    <scope>NUCLEOTIDE SEQUENCE [LARGE SCALE GENOMIC DNA]</scope>
    <source>
        <strain evidence="3 4">Ac84</strain>
    </source>
</reference>
<feature type="region of interest" description="Disordered" evidence="1">
    <location>
        <begin position="353"/>
        <end position="411"/>
    </location>
</feature>
<accession>A0A4S2PY05</accession>
<dbReference type="PANTHER" id="PTHR33375">
    <property type="entry name" value="CHROMOSOME-PARTITIONING PROTEIN PARB-RELATED"/>
    <property type="match status" value="1"/>
</dbReference>
<feature type="compositionally biased region" description="Low complexity" evidence="1">
    <location>
        <begin position="389"/>
        <end position="411"/>
    </location>
</feature>
<dbReference type="GO" id="GO:0005694">
    <property type="term" value="C:chromosome"/>
    <property type="evidence" value="ECO:0007669"/>
    <property type="project" value="TreeGrafter"/>
</dbReference>
<dbReference type="AlphaFoldDB" id="A0A4S2PY05"/>
<evidence type="ECO:0000256" key="1">
    <source>
        <dbReference type="SAM" id="MobiDB-lite"/>
    </source>
</evidence>
<feature type="domain" description="ParB-like N-terminal" evidence="2">
    <location>
        <begin position="64"/>
        <end position="161"/>
    </location>
</feature>
<organism evidence="3 4">
    <name type="scientific">Rodentibacter pneumotropicus</name>
    <dbReference type="NCBI Taxonomy" id="758"/>
    <lineage>
        <taxon>Bacteria</taxon>
        <taxon>Pseudomonadati</taxon>
        <taxon>Pseudomonadota</taxon>
        <taxon>Gammaproteobacteria</taxon>
        <taxon>Pasteurellales</taxon>
        <taxon>Pasteurellaceae</taxon>
        <taxon>Rodentibacter</taxon>
    </lineage>
</organism>
<dbReference type="PANTHER" id="PTHR33375:SF1">
    <property type="entry name" value="CHROMOSOME-PARTITIONING PROTEIN PARB-RELATED"/>
    <property type="match status" value="1"/>
</dbReference>
<evidence type="ECO:0000313" key="4">
    <source>
        <dbReference type="Proteomes" id="UP000306758"/>
    </source>
</evidence>
<dbReference type="InterPro" id="IPR022304">
    <property type="entry name" value="ICE_PFGI_1_ParB"/>
</dbReference>
<protein>
    <submittedName>
        <fullName evidence="3">Chromosome partitioning protein ParB</fullName>
    </submittedName>
</protein>
<gene>
    <name evidence="3" type="ORF">D3M78_06575</name>
</gene>
<comment type="caution">
    <text evidence="3">The sequence shown here is derived from an EMBL/GenBank/DDBJ whole genome shotgun (WGS) entry which is preliminary data.</text>
</comment>
<dbReference type="Proteomes" id="UP000306758">
    <property type="component" value="Unassembled WGS sequence"/>
</dbReference>
<name>A0A4S2PY05_9PAST</name>
<dbReference type="SMART" id="SM00470">
    <property type="entry name" value="ParB"/>
    <property type="match status" value="1"/>
</dbReference>
<dbReference type="NCBIfam" id="TIGR03764">
    <property type="entry name" value="ICE_PFGI_1_parB"/>
    <property type="match status" value="1"/>
</dbReference>
<dbReference type="EMBL" id="QXNI01000037">
    <property type="protein sequence ID" value="THA08968.1"/>
    <property type="molecule type" value="Genomic_DNA"/>
</dbReference>
<dbReference type="SUPFAM" id="SSF110849">
    <property type="entry name" value="ParB/Sulfiredoxin"/>
    <property type="match status" value="1"/>
</dbReference>
<dbReference type="GO" id="GO:0007059">
    <property type="term" value="P:chromosome segregation"/>
    <property type="evidence" value="ECO:0007669"/>
    <property type="project" value="TreeGrafter"/>
</dbReference>
<feature type="compositionally biased region" description="Polar residues" evidence="1">
    <location>
        <begin position="354"/>
        <end position="364"/>
    </location>
</feature>
<dbReference type="InterPro" id="IPR003115">
    <property type="entry name" value="ParB_N"/>
</dbReference>